<organism evidence="2 3">
    <name type="scientific">Clarias magur</name>
    <name type="common">Asian catfish</name>
    <name type="synonym">Macropteronotus magur</name>
    <dbReference type="NCBI Taxonomy" id="1594786"/>
    <lineage>
        <taxon>Eukaryota</taxon>
        <taxon>Metazoa</taxon>
        <taxon>Chordata</taxon>
        <taxon>Craniata</taxon>
        <taxon>Vertebrata</taxon>
        <taxon>Euteleostomi</taxon>
        <taxon>Actinopterygii</taxon>
        <taxon>Neopterygii</taxon>
        <taxon>Teleostei</taxon>
        <taxon>Ostariophysi</taxon>
        <taxon>Siluriformes</taxon>
        <taxon>Clariidae</taxon>
        <taxon>Clarias</taxon>
    </lineage>
</organism>
<gene>
    <name evidence="2" type="primary">asd</name>
    <name evidence="2" type="ORF">DAT39_010635</name>
</gene>
<accession>A0A8J4U4K1</accession>
<dbReference type="Proteomes" id="UP000727407">
    <property type="component" value="Unassembled WGS sequence"/>
</dbReference>
<sequence>KQREGEEHREQQRDVTQPGALSRPAASHHIPLLQGPRRNVHPAQTGGEALARGSTLGEASAGRREQSVSSGSVVLNQPQTACHRSD</sequence>
<feature type="compositionally biased region" description="Basic and acidic residues" evidence="1">
    <location>
        <begin position="1"/>
        <end position="13"/>
    </location>
</feature>
<dbReference type="AlphaFoldDB" id="A0A8J4U4K1"/>
<protein>
    <submittedName>
        <fullName evidence="2">Putative archaetidylserine decarboxylase proenzyme</fullName>
    </submittedName>
</protein>
<feature type="region of interest" description="Disordered" evidence="1">
    <location>
        <begin position="1"/>
        <end position="86"/>
    </location>
</feature>
<proteinExistence type="predicted"/>
<evidence type="ECO:0000256" key="1">
    <source>
        <dbReference type="SAM" id="MobiDB-lite"/>
    </source>
</evidence>
<reference evidence="2" key="1">
    <citation type="submission" date="2020-07" db="EMBL/GenBank/DDBJ databases">
        <title>Clarias magur genome sequencing, assembly and annotation.</title>
        <authorList>
            <person name="Kushwaha B."/>
            <person name="Kumar R."/>
            <person name="Das P."/>
            <person name="Joshi C.G."/>
            <person name="Kumar D."/>
            <person name="Nagpure N.S."/>
            <person name="Pandey M."/>
            <person name="Agarwal S."/>
            <person name="Srivastava S."/>
            <person name="Singh M."/>
            <person name="Sahoo L."/>
            <person name="Jayasankar P."/>
            <person name="Meher P.K."/>
            <person name="Koringa P.G."/>
            <person name="Iquebal M.A."/>
            <person name="Das S.P."/>
            <person name="Bit A."/>
            <person name="Patnaik S."/>
            <person name="Patel N."/>
            <person name="Shah T.M."/>
            <person name="Hinsu A."/>
            <person name="Jena J.K."/>
        </authorList>
    </citation>
    <scope>NUCLEOTIDE SEQUENCE</scope>
    <source>
        <strain evidence="2">CIFAMagur01</strain>
        <tissue evidence="2">Testis</tissue>
    </source>
</reference>
<keyword evidence="3" id="KW-1185">Reference proteome</keyword>
<evidence type="ECO:0000313" key="2">
    <source>
        <dbReference type="EMBL" id="KAF5899623.1"/>
    </source>
</evidence>
<feature type="non-terminal residue" evidence="2">
    <location>
        <position position="1"/>
    </location>
</feature>
<feature type="non-terminal residue" evidence="2">
    <location>
        <position position="86"/>
    </location>
</feature>
<evidence type="ECO:0000313" key="3">
    <source>
        <dbReference type="Proteomes" id="UP000727407"/>
    </source>
</evidence>
<feature type="compositionally biased region" description="Polar residues" evidence="1">
    <location>
        <begin position="67"/>
        <end position="86"/>
    </location>
</feature>
<dbReference type="EMBL" id="QNUK01000161">
    <property type="protein sequence ID" value="KAF5899623.1"/>
    <property type="molecule type" value="Genomic_DNA"/>
</dbReference>
<name>A0A8J4U4K1_CLAMG</name>
<comment type="caution">
    <text evidence="2">The sequence shown here is derived from an EMBL/GenBank/DDBJ whole genome shotgun (WGS) entry which is preliminary data.</text>
</comment>